<dbReference type="EMBL" id="JAINUG010000001">
    <property type="protein sequence ID" value="KAJ8418564.1"/>
    <property type="molecule type" value="Genomic_DNA"/>
</dbReference>
<evidence type="ECO:0000259" key="15">
    <source>
        <dbReference type="Pfam" id="PF12932"/>
    </source>
</evidence>
<feature type="region of interest" description="Disordered" evidence="13">
    <location>
        <begin position="176"/>
        <end position="209"/>
    </location>
</feature>
<sequence>MDPQGYPWHRFEPQGPQYHSPGPGYSQRSRDREGFYRTGHHGDTYHPRPDPRVKPWLTSDSRSGKYVISPPPRPDFSADYRSTHVSRPGYDSDRPGGQPHSRQGYDHHPHNYSSWDTREDYGYYDPGYHAGHYRHPDAGHWTPSMPHPEYRRSGQYQERSYEQEWTGTAYPEQYRINQQTDNPHYDFNSPDRDRRENGEESGEASLYELRTLVDSKTSGLSSSSYELSQYIDGVEQSDLPPQSHWNTSHTDHVAVPQVQAPLKFSLPHVRVSFGPAGQLIRVSPSMASQGEPALVEFHSLEIILVETQEQQELRDFPGPLAREDLHKVDAISFALKRADACLKDTSLQDNASAALLWKLLVLLCRQNGRIVGVDIAELLTRDSRAPGHCDAEVGPPDESSLIDLREDPPSETDVLDGPDLLTGTPALSTESSDEALQKYTQFLLAGRKKEALESAMKSGLWGHALFLASKMDNRSYMTVLNRFTGNLAACDPLQTLFQLLSGRIPAVATCCGSERWGDWKPHLAVMLSNETEETSMHQKAIITMGDTLATRGMIGAAQFCYLTARVPFGVYTARADKLVLLGSNHSLPFPKFARNSAIQCTEVFEFSQRLGDPSVFIPSFQVYKFLYACRLLDCGLVSQAFHYCEVIGKALLRQEAPCIVLLGQVIKLAEMLKQSEPHLNAERPTQDPDWLAQLRLRQQGTQMGSYGYSDTHQSAAEENTLANEENGVYPDPYTDYREFSTGGVMDAVQLQDAHSLTQDPQFEGATEQQVSHAWPEQPIWQADSQPAAHPVAGGQNCSPQFNSTYHQTAPLNLEHHGQFLAVQGDEIQYGTAGDAHMGGLVPSSGEQGGANQPTATQKAGEQDNALPEKSAKTGWFRGWFKSKPNDVQKEGSEVASPAPVVKETPAPPFFTPHPPTFGATGFPVPSTSPGINPFSKKAVRQQSSVQGQVLPPGSTSLAFC</sequence>
<feature type="domain" description="Sec16 central conserved" evidence="15">
    <location>
        <begin position="271"/>
        <end position="368"/>
    </location>
</feature>
<dbReference type="Pfam" id="PF12931">
    <property type="entry name" value="TPR_Sec16"/>
    <property type="match status" value="1"/>
</dbReference>
<keyword evidence="17" id="KW-1185">Reference proteome</keyword>
<dbReference type="GO" id="GO:0070971">
    <property type="term" value="C:endoplasmic reticulum exit site"/>
    <property type="evidence" value="ECO:0007669"/>
    <property type="project" value="TreeGrafter"/>
</dbReference>
<keyword evidence="10 12" id="KW-0472">Membrane</keyword>
<dbReference type="GO" id="GO:0015031">
    <property type="term" value="P:protein transport"/>
    <property type="evidence" value="ECO:0007669"/>
    <property type="project" value="UniProtKB-KW"/>
</dbReference>
<dbReference type="GO" id="GO:0000139">
    <property type="term" value="C:Golgi membrane"/>
    <property type="evidence" value="ECO:0007669"/>
    <property type="project" value="UniProtKB-SubCell"/>
</dbReference>
<evidence type="ECO:0000256" key="12">
    <source>
        <dbReference type="RuleBase" id="RU364101"/>
    </source>
</evidence>
<organism evidence="16 17">
    <name type="scientific">Aldrovandia affinis</name>
    <dbReference type="NCBI Taxonomy" id="143900"/>
    <lineage>
        <taxon>Eukaryota</taxon>
        <taxon>Metazoa</taxon>
        <taxon>Chordata</taxon>
        <taxon>Craniata</taxon>
        <taxon>Vertebrata</taxon>
        <taxon>Euteleostomi</taxon>
        <taxon>Actinopterygii</taxon>
        <taxon>Neopterygii</taxon>
        <taxon>Teleostei</taxon>
        <taxon>Notacanthiformes</taxon>
        <taxon>Halosauridae</taxon>
        <taxon>Aldrovandia</taxon>
    </lineage>
</organism>
<dbReference type="InterPro" id="IPR024340">
    <property type="entry name" value="Sec16_CCD"/>
</dbReference>
<dbReference type="GO" id="GO:0012507">
    <property type="term" value="C:ER to Golgi transport vesicle membrane"/>
    <property type="evidence" value="ECO:0007669"/>
    <property type="project" value="TreeGrafter"/>
</dbReference>
<evidence type="ECO:0000256" key="1">
    <source>
        <dbReference type="ARBA" id="ARBA00004395"/>
    </source>
</evidence>
<evidence type="ECO:0000256" key="7">
    <source>
        <dbReference type="ARBA" id="ARBA00022892"/>
    </source>
</evidence>
<feature type="compositionally biased region" description="Polar residues" evidence="13">
    <location>
        <begin position="849"/>
        <end position="859"/>
    </location>
</feature>
<keyword evidence="5" id="KW-0962">Peroxisome biogenesis</keyword>
<feature type="compositionally biased region" description="Basic and acidic residues" evidence="13">
    <location>
        <begin position="28"/>
        <end position="53"/>
    </location>
</feature>
<evidence type="ECO:0000256" key="3">
    <source>
        <dbReference type="ARBA" id="ARBA00005927"/>
    </source>
</evidence>
<comment type="caution">
    <text evidence="16">The sequence shown here is derived from an EMBL/GenBank/DDBJ whole genome shotgun (WGS) entry which is preliminary data.</text>
</comment>
<comment type="subunit">
    <text evidence="12">SEC16A and SEC16B are each present in multiple copies in a heteromeric complex.</text>
</comment>
<dbReference type="PANTHER" id="PTHR13402:SF11">
    <property type="entry name" value="PROTEIN TRANSPORT PROTEIN SEC16B"/>
    <property type="match status" value="1"/>
</dbReference>
<evidence type="ECO:0000256" key="13">
    <source>
        <dbReference type="SAM" id="MobiDB-lite"/>
    </source>
</evidence>
<evidence type="ECO:0000256" key="10">
    <source>
        <dbReference type="ARBA" id="ARBA00023136"/>
    </source>
</evidence>
<accession>A0AAD7TCQ3</accession>
<evidence type="ECO:0000256" key="9">
    <source>
        <dbReference type="ARBA" id="ARBA00023034"/>
    </source>
</evidence>
<keyword evidence="4 12" id="KW-0813">Transport</keyword>
<dbReference type="GO" id="GO:0007030">
    <property type="term" value="P:Golgi organization"/>
    <property type="evidence" value="ECO:0007669"/>
    <property type="project" value="TreeGrafter"/>
</dbReference>
<dbReference type="Pfam" id="PF12932">
    <property type="entry name" value="Sec16"/>
    <property type="match status" value="1"/>
</dbReference>
<dbReference type="GO" id="GO:0005789">
    <property type="term" value="C:endoplasmic reticulum membrane"/>
    <property type="evidence" value="ECO:0007669"/>
    <property type="project" value="UniProtKB-SubCell"/>
</dbReference>
<feature type="compositionally biased region" description="Basic and acidic residues" evidence="13">
    <location>
        <begin position="189"/>
        <end position="198"/>
    </location>
</feature>
<feature type="region of interest" description="Disordered" evidence="13">
    <location>
        <begin position="833"/>
        <end position="869"/>
    </location>
</feature>
<evidence type="ECO:0000256" key="11">
    <source>
        <dbReference type="ARBA" id="ARBA00045648"/>
    </source>
</evidence>
<name>A0AAD7TCQ3_9TELE</name>
<feature type="region of interest" description="Disordered" evidence="13">
    <location>
        <begin position="144"/>
        <end position="164"/>
    </location>
</feature>
<comment type="function">
    <text evidence="11">Plays a role in the organization of the endoplasmic reticulum exit sites (ERES), also known as transitional endoplasmic reticulum (tER). Required for secretory cargo traffic from the endoplasmic reticulum to the Golgi apparatus. Involved in peroxisome biogenesis. Regulates the transport of peroxisomal biogenesis factors PEX3 and PEX16 from the ER to peroxisomes.</text>
</comment>
<dbReference type="Gene3D" id="1.25.40.1030">
    <property type="match status" value="1"/>
</dbReference>
<dbReference type="CDD" id="cd09233">
    <property type="entry name" value="ACE1-Sec16-like"/>
    <property type="match status" value="1"/>
</dbReference>
<keyword evidence="9 12" id="KW-0333">Golgi apparatus</keyword>
<evidence type="ECO:0000256" key="2">
    <source>
        <dbReference type="ARBA" id="ARBA00004406"/>
    </source>
</evidence>
<comment type="subcellular location">
    <subcellularLocation>
        <location evidence="2">Endoplasmic reticulum membrane</location>
        <topology evidence="2">Peripheral membrane protein</topology>
    </subcellularLocation>
    <subcellularLocation>
        <location evidence="1">Golgi apparatus membrane</location>
        <topology evidence="1">Peripheral membrane protein</topology>
    </subcellularLocation>
</comment>
<dbReference type="GO" id="GO:0070973">
    <property type="term" value="P:protein localization to endoplasmic reticulum exit site"/>
    <property type="evidence" value="ECO:0007669"/>
    <property type="project" value="TreeGrafter"/>
</dbReference>
<dbReference type="Proteomes" id="UP001221898">
    <property type="component" value="Unassembled WGS sequence"/>
</dbReference>
<evidence type="ECO:0000313" key="16">
    <source>
        <dbReference type="EMBL" id="KAJ8418564.1"/>
    </source>
</evidence>
<dbReference type="PANTHER" id="PTHR13402">
    <property type="entry name" value="RGPR-RELATED"/>
    <property type="match status" value="1"/>
</dbReference>
<keyword evidence="6 12" id="KW-0256">Endoplasmic reticulum</keyword>
<feature type="region of interest" description="Disordered" evidence="13">
    <location>
        <begin position="385"/>
        <end position="420"/>
    </location>
</feature>
<reference evidence="16" key="1">
    <citation type="journal article" date="2023" name="Science">
        <title>Genome structures resolve the early diversification of teleost fishes.</title>
        <authorList>
            <person name="Parey E."/>
            <person name="Louis A."/>
            <person name="Montfort J."/>
            <person name="Bouchez O."/>
            <person name="Roques C."/>
            <person name="Iampietro C."/>
            <person name="Lluch J."/>
            <person name="Castinel A."/>
            <person name="Donnadieu C."/>
            <person name="Desvignes T."/>
            <person name="Floi Bucao C."/>
            <person name="Jouanno E."/>
            <person name="Wen M."/>
            <person name="Mejri S."/>
            <person name="Dirks R."/>
            <person name="Jansen H."/>
            <person name="Henkel C."/>
            <person name="Chen W.J."/>
            <person name="Zahm M."/>
            <person name="Cabau C."/>
            <person name="Klopp C."/>
            <person name="Thompson A.W."/>
            <person name="Robinson-Rechavi M."/>
            <person name="Braasch I."/>
            <person name="Lecointre G."/>
            <person name="Bobe J."/>
            <person name="Postlethwait J.H."/>
            <person name="Berthelot C."/>
            <person name="Roest Crollius H."/>
            <person name="Guiguen Y."/>
        </authorList>
    </citation>
    <scope>NUCLEOTIDE SEQUENCE</scope>
    <source>
        <strain evidence="16">NC1722</strain>
    </source>
</reference>
<gene>
    <name evidence="16" type="ORF">AAFF_G00000630</name>
</gene>
<feature type="domain" description="Sec16 Sec23-binding" evidence="14">
    <location>
        <begin position="441"/>
        <end position="676"/>
    </location>
</feature>
<evidence type="ECO:0000256" key="8">
    <source>
        <dbReference type="ARBA" id="ARBA00022927"/>
    </source>
</evidence>
<feature type="region of interest" description="Disordered" evidence="13">
    <location>
        <begin position="1"/>
        <end position="113"/>
    </location>
</feature>
<dbReference type="GO" id="GO:0007031">
    <property type="term" value="P:peroxisome organization"/>
    <property type="evidence" value="ECO:0007669"/>
    <property type="project" value="UniProtKB-KW"/>
</dbReference>
<evidence type="ECO:0000313" key="17">
    <source>
        <dbReference type="Proteomes" id="UP001221898"/>
    </source>
</evidence>
<evidence type="ECO:0000256" key="6">
    <source>
        <dbReference type="ARBA" id="ARBA00022824"/>
    </source>
</evidence>
<comment type="similarity">
    <text evidence="3 12">Belongs to the SEC16 family.</text>
</comment>
<feature type="compositionally biased region" description="Polar residues" evidence="13">
    <location>
        <begin position="154"/>
        <end position="164"/>
    </location>
</feature>
<dbReference type="GO" id="GO:0016192">
    <property type="term" value="P:vesicle-mediated transport"/>
    <property type="evidence" value="ECO:0007669"/>
    <property type="project" value="UniProtKB-KW"/>
</dbReference>
<dbReference type="AlphaFoldDB" id="A0AAD7TCQ3"/>
<evidence type="ECO:0000256" key="5">
    <source>
        <dbReference type="ARBA" id="ARBA00022593"/>
    </source>
</evidence>
<evidence type="ECO:0000256" key="4">
    <source>
        <dbReference type="ARBA" id="ARBA00022448"/>
    </source>
</evidence>
<dbReference type="InterPro" id="IPR024298">
    <property type="entry name" value="Sec16_Sec23-bd"/>
</dbReference>
<proteinExistence type="inferred from homology"/>
<evidence type="ECO:0000259" key="14">
    <source>
        <dbReference type="Pfam" id="PF12931"/>
    </source>
</evidence>
<keyword evidence="7 12" id="KW-0931">ER-Golgi transport</keyword>
<protein>
    <recommendedName>
        <fullName evidence="12">Protein transport protein sec16</fullName>
    </recommendedName>
</protein>
<keyword evidence="8 12" id="KW-0653">Protein transport</keyword>